<feature type="domain" description="PKD" evidence="2">
    <location>
        <begin position="143"/>
        <end position="199"/>
    </location>
</feature>
<evidence type="ECO:0000313" key="3">
    <source>
        <dbReference type="EMBL" id="RZS76170.1"/>
    </source>
</evidence>
<dbReference type="InterPro" id="IPR022409">
    <property type="entry name" value="PKD/Chitinase_dom"/>
</dbReference>
<evidence type="ECO:0000313" key="4">
    <source>
        <dbReference type="Proteomes" id="UP000293874"/>
    </source>
</evidence>
<organism evidence="3 4">
    <name type="scientific">Pseudobacter ginsenosidimutans</name>
    <dbReference type="NCBI Taxonomy" id="661488"/>
    <lineage>
        <taxon>Bacteria</taxon>
        <taxon>Pseudomonadati</taxon>
        <taxon>Bacteroidota</taxon>
        <taxon>Chitinophagia</taxon>
        <taxon>Chitinophagales</taxon>
        <taxon>Chitinophagaceae</taxon>
        <taxon>Pseudobacter</taxon>
    </lineage>
</organism>
<dbReference type="PROSITE" id="PS50093">
    <property type="entry name" value="PKD"/>
    <property type="match status" value="2"/>
</dbReference>
<dbReference type="EMBL" id="SGXA01000001">
    <property type="protein sequence ID" value="RZS76170.1"/>
    <property type="molecule type" value="Genomic_DNA"/>
</dbReference>
<dbReference type="Proteomes" id="UP000293874">
    <property type="component" value="Unassembled WGS sequence"/>
</dbReference>
<dbReference type="SMART" id="SM00089">
    <property type="entry name" value="PKD"/>
    <property type="match status" value="2"/>
</dbReference>
<proteinExistence type="predicted"/>
<dbReference type="CDD" id="cd00146">
    <property type="entry name" value="PKD"/>
    <property type="match status" value="1"/>
</dbReference>
<dbReference type="Pfam" id="PF00801">
    <property type="entry name" value="PKD"/>
    <property type="match status" value="3"/>
</dbReference>
<feature type="region of interest" description="Disordered" evidence="1">
    <location>
        <begin position="149"/>
        <end position="169"/>
    </location>
</feature>
<accession>A0A4Q7N5A2</accession>
<dbReference type="RefSeq" id="WP_130540484.1">
    <property type="nucleotide sequence ID" value="NZ_CP042431.1"/>
</dbReference>
<reference evidence="3 4" key="1">
    <citation type="submission" date="2019-02" db="EMBL/GenBank/DDBJ databases">
        <title>Genomic Encyclopedia of Type Strains, Phase IV (KMG-IV): sequencing the most valuable type-strain genomes for metagenomic binning, comparative biology and taxonomic classification.</title>
        <authorList>
            <person name="Goeker M."/>
        </authorList>
    </citation>
    <scope>NUCLEOTIDE SEQUENCE [LARGE SCALE GENOMIC DNA]</scope>
    <source>
        <strain evidence="3 4">DSM 18116</strain>
    </source>
</reference>
<dbReference type="AlphaFoldDB" id="A0A4Q7N5A2"/>
<dbReference type="SUPFAM" id="SSF49299">
    <property type="entry name" value="PKD domain"/>
    <property type="match status" value="3"/>
</dbReference>
<dbReference type="InterPro" id="IPR013783">
    <property type="entry name" value="Ig-like_fold"/>
</dbReference>
<feature type="domain" description="PKD" evidence="2">
    <location>
        <begin position="227"/>
        <end position="277"/>
    </location>
</feature>
<sequence length="451" mass="49761">MKQRWLVVVCLVLTGTLLNSCKREQVIDAHAAFTHEILDENFTVPVRIKLINSSTGGNRFKWTFEGGKPVSSDKQDPGIIVFNEAGSYNIKLETWNEDSRDEKSVLIDLDSSVTVDFSTEILVNDFAPAQVRITNNTIGASGFSWSFSGGSPGSSSQQEPGTITFSEPGDHEITLTVSNGRKTFTLRKTITLKESLQPAFSIEPGFEDEDDESPLTATLNNTSIGGITWKWTSTGGAISNDTARSPEIHFTNPGTYTVTLTADNKKEKKSVSNSITVSPDNNLRSFSNIKLGISLAHSSIGSFFSTKLRRKFTAADDLTEAGKDIDIIFYGLSKNFNYNRFISPDSAAHYAFNPIPGAGPVTIINSLEYSPYAAFMSPELFDGMNNDQLLRSITIEPTASSWMQFNNSTVPRILLFKKNNGIKGAIRIKQFVQEEQQSYIVVDIKVQKEPR</sequence>
<gene>
    <name evidence="3" type="ORF">EV199_2049</name>
</gene>
<evidence type="ECO:0000259" key="2">
    <source>
        <dbReference type="PROSITE" id="PS50093"/>
    </source>
</evidence>
<dbReference type="InterPro" id="IPR000601">
    <property type="entry name" value="PKD_dom"/>
</dbReference>
<dbReference type="InterPro" id="IPR035986">
    <property type="entry name" value="PKD_dom_sf"/>
</dbReference>
<protein>
    <submittedName>
        <fullName evidence="3">PKD domain-containing protein</fullName>
    </submittedName>
</protein>
<keyword evidence="4" id="KW-1185">Reference proteome</keyword>
<dbReference type="Gene3D" id="2.60.40.10">
    <property type="entry name" value="Immunoglobulins"/>
    <property type="match status" value="3"/>
</dbReference>
<evidence type="ECO:0000256" key="1">
    <source>
        <dbReference type="SAM" id="MobiDB-lite"/>
    </source>
</evidence>
<comment type="caution">
    <text evidence="3">The sequence shown here is derived from an EMBL/GenBank/DDBJ whole genome shotgun (WGS) entry which is preliminary data.</text>
</comment>
<name>A0A4Q7N5A2_9BACT</name>
<dbReference type="OrthoDB" id="622252at2"/>